<dbReference type="InterPro" id="IPR001093">
    <property type="entry name" value="IMP_DH_GMPRt"/>
</dbReference>
<dbReference type="NCBIfam" id="NF003470">
    <property type="entry name" value="PRK05096.1"/>
    <property type="match status" value="1"/>
</dbReference>
<dbReference type="InterPro" id="IPR005993">
    <property type="entry name" value="GMPR"/>
</dbReference>
<keyword evidence="3" id="KW-0479">Metal-binding</keyword>
<dbReference type="PANTHER" id="PTHR43170">
    <property type="entry name" value="GMP REDUCTASE"/>
    <property type="match status" value="1"/>
</dbReference>
<comment type="function">
    <text evidence="8">Catalyzes the irreversible NADPH-dependent deamination of GMP to IMP. It functions in the conversion of nucleobase, nucleoside and nucleotide derivatives of G to A nucleotides, and in maintaining the intracellular balance of A and G nucleotides.</text>
</comment>
<comment type="catalytic activity">
    <reaction evidence="9">
        <text>IMP + NH4(+) + NADP(+) = GMP + NADPH + 2 H(+)</text>
        <dbReference type="Rhea" id="RHEA:17185"/>
        <dbReference type="ChEBI" id="CHEBI:15378"/>
        <dbReference type="ChEBI" id="CHEBI:28938"/>
        <dbReference type="ChEBI" id="CHEBI:57783"/>
        <dbReference type="ChEBI" id="CHEBI:58053"/>
        <dbReference type="ChEBI" id="CHEBI:58115"/>
        <dbReference type="ChEBI" id="CHEBI:58349"/>
        <dbReference type="EC" id="1.7.1.7"/>
    </reaction>
</comment>
<dbReference type="CDD" id="cd00381">
    <property type="entry name" value="IMPDH"/>
    <property type="match status" value="1"/>
</dbReference>
<evidence type="ECO:0000259" key="10">
    <source>
        <dbReference type="Pfam" id="PF00478"/>
    </source>
</evidence>
<dbReference type="InterPro" id="IPR050139">
    <property type="entry name" value="GMP_reductase"/>
</dbReference>
<dbReference type="EC" id="1.7.1.7" evidence="1"/>
<dbReference type="PANTHER" id="PTHR43170:SF5">
    <property type="entry name" value="GMP REDUCTASE"/>
    <property type="match status" value="1"/>
</dbReference>
<dbReference type="Pfam" id="PF00478">
    <property type="entry name" value="IMPDH"/>
    <property type="match status" value="1"/>
</dbReference>
<keyword evidence="6" id="KW-0560">Oxidoreductase</keyword>
<keyword evidence="4" id="KW-0521">NADP</keyword>
<feature type="domain" description="IMP dehydrogenase/GMP reductase" evidence="10">
    <location>
        <begin position="22"/>
        <end position="346"/>
    </location>
</feature>
<evidence type="ECO:0000256" key="8">
    <source>
        <dbReference type="ARBA" id="ARBA00037691"/>
    </source>
</evidence>
<dbReference type="SUPFAM" id="SSF51412">
    <property type="entry name" value="Inosine monophosphate dehydrogenase (IMPDH)"/>
    <property type="match status" value="1"/>
</dbReference>
<evidence type="ECO:0000256" key="5">
    <source>
        <dbReference type="ARBA" id="ARBA00022958"/>
    </source>
</evidence>
<name>A0A6C0JJW5_9ZZZZ</name>
<dbReference type="SMART" id="SM01240">
    <property type="entry name" value="IMPDH"/>
    <property type="match status" value="1"/>
</dbReference>
<evidence type="ECO:0000256" key="4">
    <source>
        <dbReference type="ARBA" id="ARBA00022857"/>
    </source>
</evidence>
<keyword evidence="5" id="KW-0630">Potassium</keyword>
<evidence type="ECO:0000256" key="6">
    <source>
        <dbReference type="ARBA" id="ARBA00023002"/>
    </source>
</evidence>
<accession>A0A6C0JJW5</accession>
<dbReference type="PIRSF" id="PIRSF000235">
    <property type="entry name" value="GMP_reductase"/>
    <property type="match status" value="1"/>
</dbReference>
<proteinExistence type="inferred from homology"/>
<dbReference type="AlphaFoldDB" id="A0A6C0JJW5"/>
<dbReference type="PROSITE" id="PS00487">
    <property type="entry name" value="IMP_DH_GMP_RED"/>
    <property type="match status" value="1"/>
</dbReference>
<organism evidence="11">
    <name type="scientific">viral metagenome</name>
    <dbReference type="NCBI Taxonomy" id="1070528"/>
    <lineage>
        <taxon>unclassified sequences</taxon>
        <taxon>metagenomes</taxon>
        <taxon>organismal metagenomes</taxon>
    </lineage>
</organism>
<evidence type="ECO:0000256" key="3">
    <source>
        <dbReference type="ARBA" id="ARBA00022723"/>
    </source>
</evidence>
<dbReference type="Gene3D" id="3.20.20.70">
    <property type="entry name" value="Aldolase class I"/>
    <property type="match status" value="1"/>
</dbReference>
<evidence type="ECO:0000256" key="9">
    <source>
        <dbReference type="ARBA" id="ARBA00048616"/>
    </source>
</evidence>
<evidence type="ECO:0000256" key="1">
    <source>
        <dbReference type="ARBA" id="ARBA00012678"/>
    </source>
</evidence>
<dbReference type="GO" id="GO:0046872">
    <property type="term" value="F:metal ion binding"/>
    <property type="evidence" value="ECO:0007669"/>
    <property type="project" value="UniProtKB-KW"/>
</dbReference>
<dbReference type="InterPro" id="IPR013785">
    <property type="entry name" value="Aldolase_TIM"/>
</dbReference>
<dbReference type="GO" id="GO:0003920">
    <property type="term" value="F:GMP reductase activity"/>
    <property type="evidence" value="ECO:0007669"/>
    <property type="project" value="UniProtKB-EC"/>
</dbReference>
<sequence>MFSFLESCFKKRVSLIDSEIYLDFDDVMIVPQYSELSTRSQVKLEKEFIFTNKINNEPIIWTGIPIIAANMDTTGTFEVYNVLSKYKMLTAMNKFYRLTDYQEAKEKGLELNPEYFMVSTGISDNDFANLVEIMENIDCKWICIDVANGYMSSFFQFCCRVREKFPNKIIVAGNVVTPEIVEKLLSEADIDIVKIGIGPGSACLTRKKTGVGIPQFSAVQKCRNRYIISDGGVKDPCDMVKAFGAGADFVMMGGAFAGHDENPGELIEENGEKIKLFYGMSSKHAMEKYYGKMNNYRASEGKVLKIKYKGKLENTVNDYLGGLRSACTYVNAANLAEFPGKVKFIRQR</sequence>
<evidence type="ECO:0000256" key="2">
    <source>
        <dbReference type="ARBA" id="ARBA00015800"/>
    </source>
</evidence>
<dbReference type="HAMAP" id="MF_00596">
    <property type="entry name" value="GMP_reduct_type1"/>
    <property type="match status" value="1"/>
</dbReference>
<dbReference type="GO" id="GO:1902560">
    <property type="term" value="C:GMP reductase complex"/>
    <property type="evidence" value="ECO:0007669"/>
    <property type="project" value="InterPro"/>
</dbReference>
<reference evidence="11" key="1">
    <citation type="journal article" date="2020" name="Nature">
        <title>Giant virus diversity and host interactions through global metagenomics.</title>
        <authorList>
            <person name="Schulz F."/>
            <person name="Roux S."/>
            <person name="Paez-Espino D."/>
            <person name="Jungbluth S."/>
            <person name="Walsh D.A."/>
            <person name="Denef V.J."/>
            <person name="McMahon K.D."/>
            <person name="Konstantinidis K.T."/>
            <person name="Eloe-Fadrosh E.A."/>
            <person name="Kyrpides N.C."/>
            <person name="Woyke T."/>
        </authorList>
    </citation>
    <scope>NUCLEOTIDE SEQUENCE</scope>
    <source>
        <strain evidence="11">GVMAG-M-3300027747-57</strain>
    </source>
</reference>
<dbReference type="InterPro" id="IPR015875">
    <property type="entry name" value="IMP_DH/GMP_Rdtase_CS"/>
</dbReference>
<evidence type="ECO:0000313" key="11">
    <source>
        <dbReference type="EMBL" id="QHU06085.1"/>
    </source>
</evidence>
<protein>
    <recommendedName>
        <fullName evidence="2">GMP reductase</fullName>
        <ecNumber evidence="1">1.7.1.7</ecNumber>
    </recommendedName>
    <alternativeName>
        <fullName evidence="7">Guanosine 5'-monophosphate oxidoreductase</fullName>
    </alternativeName>
</protein>
<dbReference type="EMBL" id="MN740430">
    <property type="protein sequence ID" value="QHU06085.1"/>
    <property type="molecule type" value="Genomic_DNA"/>
</dbReference>
<evidence type="ECO:0000256" key="7">
    <source>
        <dbReference type="ARBA" id="ARBA00030699"/>
    </source>
</evidence>
<dbReference type="GO" id="GO:0009117">
    <property type="term" value="P:nucleotide metabolic process"/>
    <property type="evidence" value="ECO:0007669"/>
    <property type="project" value="InterPro"/>
</dbReference>